<evidence type="ECO:0000313" key="2">
    <source>
        <dbReference type="Proteomes" id="UP000798662"/>
    </source>
</evidence>
<dbReference type="EMBL" id="CM020618">
    <property type="protein sequence ID" value="KAK1858184.1"/>
    <property type="molecule type" value="Genomic_DNA"/>
</dbReference>
<accession>A0ACC3BJM6</accession>
<keyword evidence="2" id="KW-1185">Reference proteome</keyword>
<gene>
    <name evidence="1" type="ORF">I4F81_000795</name>
</gene>
<reference evidence="1" key="1">
    <citation type="submission" date="2019-11" db="EMBL/GenBank/DDBJ databases">
        <title>Nori genome reveals adaptations in red seaweeds to the harsh intertidal environment.</title>
        <authorList>
            <person name="Wang D."/>
            <person name="Mao Y."/>
        </authorList>
    </citation>
    <scope>NUCLEOTIDE SEQUENCE</scope>
    <source>
        <tissue evidence="1">Gametophyte</tissue>
    </source>
</reference>
<proteinExistence type="predicted"/>
<protein>
    <submittedName>
        <fullName evidence="1">Uncharacterized protein</fullName>
    </submittedName>
</protein>
<comment type="caution">
    <text evidence="1">The sequence shown here is derived from an EMBL/GenBank/DDBJ whole genome shotgun (WGS) entry which is preliminary data.</text>
</comment>
<sequence>MHTYLPPARTPLQDEVSAARNLQGGWPPHWPISERLSHQIADHRLSVAACPRLTGGGVPPVRGGTSASVGESRLPRARRPFRPVWALPRHCRGRLRPPLTWRDLSILPPPPICLHFGFGCASMRAAFLFPPPLFATTGSGASRTAPRALDGQWVAAPPARRRRRRSGCGSGSGGGSGSGSSTRGGSGGGGGGDIVAMAPDAHPPTPPPTCPPVAGVVPAAAIAAGGVGLAIDAAGTATFVRAAAAVATARLVGAGVSGGVTRSPTPGGRGGGMTWTWGGGAVVTATPVGEVGGGGEGGWLEVAFAPAAPAGGGGEDGGEGPVAEVRVGLSPGRWFGGGHLMYQHWPLDKGNWELGPCYPFDNGPTGLCTLAEPAFVSSSGLALAVEEAASPCLHVGLNASWPEAVAAHPPLAWGVGVANFDRKLLPTVDAGGGDGALTLQSRGGGYDYPHVAHPLQGWRPGGAAARGGDATAAAAATPRLVFRVSARDGLPAAARSLLTAFPVRGAAAAPPAGLLANPIWTTWARYKDGVTQADVLAFASEIVSRGLPRSVMEIDDRWSVAYGDMAFDPVKFPDPAGMVERLHAMGFLVTLWVLPFASATSAAVQADVATRAPADAYFFRDRTNGRRVATFDWWQPTPAAAIDLTNPAAAADLLARLQSLAAATGVDGFKFDGGEACFLPPHPAFHDPAATATDYTRAYVQRVAAAFPLSEIRAGVRGCQAAPPLTRLFDRFSSWGTANGLASVIPAALTAGLLGYPFVLPDMVGGNDYGEGPPSAELLVRWAQASVAMPAVQLSIAPWSFGEAVGDSVAAALRWRTHYFGQRVAAAAPAAAAAGVPIVRPVWWGSDAVAGVSVDDGTDVGASPSLADDILCVADAFLLGPDVLVAPVVAHGVRARDVWLPPGTWRRVDLKHLAPGGGATPWVGEDLPGGGWLRQVPALLDDMPVFERVG</sequence>
<evidence type="ECO:0000313" key="1">
    <source>
        <dbReference type="EMBL" id="KAK1858184.1"/>
    </source>
</evidence>
<name>A0ACC3BJM6_PYRYE</name>
<organism evidence="1 2">
    <name type="scientific">Pyropia yezoensis</name>
    <name type="common">Susabi-nori</name>
    <name type="synonym">Porphyra yezoensis</name>
    <dbReference type="NCBI Taxonomy" id="2788"/>
    <lineage>
        <taxon>Eukaryota</taxon>
        <taxon>Rhodophyta</taxon>
        <taxon>Bangiophyceae</taxon>
        <taxon>Bangiales</taxon>
        <taxon>Bangiaceae</taxon>
        <taxon>Pyropia</taxon>
    </lineage>
</organism>
<dbReference type="Proteomes" id="UP000798662">
    <property type="component" value="Chromosome 1"/>
</dbReference>